<dbReference type="PANTHER" id="PTHR36834:SF1">
    <property type="entry name" value="INTEGRAL MEMBRANE PROTEIN"/>
    <property type="match status" value="1"/>
</dbReference>
<dbReference type="EMBL" id="BONY01000111">
    <property type="protein sequence ID" value="GIH10903.1"/>
    <property type="molecule type" value="Genomic_DNA"/>
</dbReference>
<reference evidence="3" key="1">
    <citation type="submission" date="2021-01" db="EMBL/GenBank/DDBJ databases">
        <title>Whole genome shotgun sequence of Rhizocola hellebori NBRC 109834.</title>
        <authorList>
            <person name="Komaki H."/>
            <person name="Tamura T."/>
        </authorList>
    </citation>
    <scope>NUCLEOTIDE SEQUENCE</scope>
    <source>
        <strain evidence="3">NBRC 109834</strain>
    </source>
</reference>
<dbReference type="InterPro" id="IPR006976">
    <property type="entry name" value="VanZ-like"/>
</dbReference>
<evidence type="ECO:0000259" key="2">
    <source>
        <dbReference type="Pfam" id="PF04892"/>
    </source>
</evidence>
<feature type="transmembrane region" description="Helical" evidence="1">
    <location>
        <begin position="49"/>
        <end position="67"/>
    </location>
</feature>
<organism evidence="3 4">
    <name type="scientific">Rhizocola hellebori</name>
    <dbReference type="NCBI Taxonomy" id="1392758"/>
    <lineage>
        <taxon>Bacteria</taxon>
        <taxon>Bacillati</taxon>
        <taxon>Actinomycetota</taxon>
        <taxon>Actinomycetes</taxon>
        <taxon>Micromonosporales</taxon>
        <taxon>Micromonosporaceae</taxon>
        <taxon>Rhizocola</taxon>
    </lineage>
</organism>
<proteinExistence type="predicted"/>
<keyword evidence="1" id="KW-0812">Transmembrane</keyword>
<dbReference type="Pfam" id="PF04892">
    <property type="entry name" value="VanZ"/>
    <property type="match status" value="1"/>
</dbReference>
<dbReference type="InterPro" id="IPR053150">
    <property type="entry name" value="Teicoplanin_resist-assoc"/>
</dbReference>
<name>A0A8J3VM66_9ACTN</name>
<feature type="transmembrane region" description="Helical" evidence="1">
    <location>
        <begin position="96"/>
        <end position="118"/>
    </location>
</feature>
<feature type="transmembrane region" description="Helical" evidence="1">
    <location>
        <begin position="19"/>
        <end position="37"/>
    </location>
</feature>
<evidence type="ECO:0000256" key="1">
    <source>
        <dbReference type="SAM" id="Phobius"/>
    </source>
</evidence>
<evidence type="ECO:0000313" key="4">
    <source>
        <dbReference type="Proteomes" id="UP000612899"/>
    </source>
</evidence>
<feature type="domain" description="VanZ-like" evidence="2">
    <location>
        <begin position="60"/>
        <end position="173"/>
    </location>
</feature>
<sequence length="188" mass="20234">MVTVGCDVVTQVWHHWHRVWIYVVLLIPVAVLAAVALRALRPSGSWRRSVAEVGMVLGTLPWLWMIMTPMELPPHATTVYLVPFSDLWDSLTTENAVPIGVQVGGNLLVLLALGFFAPIRFAAMASLTRLGVLGLAFSLTVELVQHAFVSGRVFSVDDVLLNAAGCVVGGLLSRPWWSGAPTAPSPAS</sequence>
<keyword evidence="1" id="KW-1133">Transmembrane helix</keyword>
<keyword evidence="4" id="KW-1185">Reference proteome</keyword>
<dbReference type="PANTHER" id="PTHR36834">
    <property type="entry name" value="MEMBRANE PROTEIN-RELATED"/>
    <property type="match status" value="1"/>
</dbReference>
<comment type="caution">
    <text evidence="3">The sequence shown here is derived from an EMBL/GenBank/DDBJ whole genome shotgun (WGS) entry which is preliminary data.</text>
</comment>
<keyword evidence="1" id="KW-0472">Membrane</keyword>
<evidence type="ECO:0000313" key="3">
    <source>
        <dbReference type="EMBL" id="GIH10903.1"/>
    </source>
</evidence>
<feature type="transmembrane region" description="Helical" evidence="1">
    <location>
        <begin position="130"/>
        <end position="148"/>
    </location>
</feature>
<gene>
    <name evidence="3" type="ORF">Rhe02_89700</name>
</gene>
<dbReference type="Proteomes" id="UP000612899">
    <property type="component" value="Unassembled WGS sequence"/>
</dbReference>
<dbReference type="AlphaFoldDB" id="A0A8J3VM66"/>
<protein>
    <recommendedName>
        <fullName evidence="2">VanZ-like domain-containing protein</fullName>
    </recommendedName>
</protein>
<accession>A0A8J3VM66</accession>